<comment type="caution">
    <text evidence="2">The sequence shown here is derived from an EMBL/GenBank/DDBJ whole genome shotgun (WGS) entry which is preliminary data.</text>
</comment>
<evidence type="ECO:0000256" key="1">
    <source>
        <dbReference type="SAM" id="Phobius"/>
    </source>
</evidence>
<keyword evidence="3" id="KW-1185">Reference proteome</keyword>
<accession>A0A8S9WPG5</accession>
<keyword evidence="1" id="KW-1133">Transmembrane helix</keyword>
<dbReference type="AlphaFoldDB" id="A0A8S9WPG5"/>
<evidence type="ECO:0000313" key="2">
    <source>
        <dbReference type="EMBL" id="KAF6198028.1"/>
    </source>
</evidence>
<name>A0A8S9WPG5_APOLU</name>
<proteinExistence type="predicted"/>
<reference evidence="2" key="1">
    <citation type="journal article" date="2021" name="Mol. Ecol. Resour.">
        <title>Apolygus lucorum genome provides insights into omnivorousness and mesophyll feeding.</title>
        <authorList>
            <person name="Liu Y."/>
            <person name="Liu H."/>
            <person name="Wang H."/>
            <person name="Huang T."/>
            <person name="Liu B."/>
            <person name="Yang B."/>
            <person name="Yin L."/>
            <person name="Li B."/>
            <person name="Zhang Y."/>
            <person name="Zhang S."/>
            <person name="Jiang F."/>
            <person name="Zhang X."/>
            <person name="Ren Y."/>
            <person name="Wang B."/>
            <person name="Wang S."/>
            <person name="Lu Y."/>
            <person name="Wu K."/>
            <person name="Fan W."/>
            <person name="Wang G."/>
        </authorList>
    </citation>
    <scope>NUCLEOTIDE SEQUENCE</scope>
    <source>
        <strain evidence="2">12Hb</strain>
    </source>
</reference>
<feature type="transmembrane region" description="Helical" evidence="1">
    <location>
        <begin position="71"/>
        <end position="94"/>
    </location>
</feature>
<keyword evidence="1" id="KW-0812">Transmembrane</keyword>
<protein>
    <submittedName>
        <fullName evidence="2">Uncharacterized protein</fullName>
    </submittedName>
</protein>
<keyword evidence="1" id="KW-0472">Membrane</keyword>
<sequence length="96" mass="10542">MVVRRVATVWLSVQGCSDAQCVSGGSWSCDGVGSTSRGVAAKKNWLATLNSKNLGEKTLRRPMRDVEMGKAFSVIKIQFYVVTTLLIMFSILSIRE</sequence>
<dbReference type="EMBL" id="WIXP02000016">
    <property type="protein sequence ID" value="KAF6198028.1"/>
    <property type="molecule type" value="Genomic_DNA"/>
</dbReference>
<gene>
    <name evidence="2" type="ORF">GE061_007773</name>
</gene>
<dbReference type="Proteomes" id="UP000466442">
    <property type="component" value="Linkage Group LG16"/>
</dbReference>
<organism evidence="2 3">
    <name type="scientific">Apolygus lucorum</name>
    <name type="common">Small green plant bug</name>
    <name type="synonym">Lygocoris lucorum</name>
    <dbReference type="NCBI Taxonomy" id="248454"/>
    <lineage>
        <taxon>Eukaryota</taxon>
        <taxon>Metazoa</taxon>
        <taxon>Ecdysozoa</taxon>
        <taxon>Arthropoda</taxon>
        <taxon>Hexapoda</taxon>
        <taxon>Insecta</taxon>
        <taxon>Pterygota</taxon>
        <taxon>Neoptera</taxon>
        <taxon>Paraneoptera</taxon>
        <taxon>Hemiptera</taxon>
        <taxon>Heteroptera</taxon>
        <taxon>Panheteroptera</taxon>
        <taxon>Cimicomorpha</taxon>
        <taxon>Miridae</taxon>
        <taxon>Mirini</taxon>
        <taxon>Apolygus</taxon>
    </lineage>
</organism>
<evidence type="ECO:0000313" key="3">
    <source>
        <dbReference type="Proteomes" id="UP000466442"/>
    </source>
</evidence>
<dbReference type="PROSITE" id="PS51257">
    <property type="entry name" value="PROKAR_LIPOPROTEIN"/>
    <property type="match status" value="1"/>
</dbReference>